<sequence>MFTDYEQPVRELKITAVMRDPRLTHFSSREYWMKEEVDELKEMQLSFVSSRTEVGLAQDQADSGPGEVRAQLDAPGSSRWVLLAKVAHFKRKRKDANRMLFSPIVTTLFLTDDADLTQSIADVLSLVLVVCPRQGGGRPRTMAMDGRPFGAVVASPLIFGHRNRILISEAYCYRRRCTVPFLYAPSTIMLPHSNHALVHDRDPFPLTRPQVLPNNGVNHDGNNLAASKSEAELSNQLASRLDSHNKHIRLTHFSSREYWMKEEVDELKEMQLSFVSSRTEVGLAQDQADSGPGEVRAQLDAPGSSRWVLLAKVAHFKRKRKDANRMLFSPIVTTLFLTDDADLTQSIADVLSLVLVVCPRQGGGRPRTMAMDGRPFGAVVASPLIFGHRNVAGLKTKNQMALLKENLVTA</sequence>
<keyword evidence="2" id="KW-1185">Reference proteome</keyword>
<name>A0A9P6DST7_9AGAM</name>
<reference evidence="1" key="1">
    <citation type="journal article" date="2020" name="Nat. Commun.">
        <title>Large-scale genome sequencing of mycorrhizal fungi provides insights into the early evolution of symbiotic traits.</title>
        <authorList>
            <person name="Miyauchi S."/>
            <person name="Kiss E."/>
            <person name="Kuo A."/>
            <person name="Drula E."/>
            <person name="Kohler A."/>
            <person name="Sanchez-Garcia M."/>
            <person name="Morin E."/>
            <person name="Andreopoulos B."/>
            <person name="Barry K.W."/>
            <person name="Bonito G."/>
            <person name="Buee M."/>
            <person name="Carver A."/>
            <person name="Chen C."/>
            <person name="Cichocki N."/>
            <person name="Clum A."/>
            <person name="Culley D."/>
            <person name="Crous P.W."/>
            <person name="Fauchery L."/>
            <person name="Girlanda M."/>
            <person name="Hayes R.D."/>
            <person name="Keri Z."/>
            <person name="LaButti K."/>
            <person name="Lipzen A."/>
            <person name="Lombard V."/>
            <person name="Magnuson J."/>
            <person name="Maillard F."/>
            <person name="Murat C."/>
            <person name="Nolan M."/>
            <person name="Ohm R.A."/>
            <person name="Pangilinan J."/>
            <person name="Pereira M.F."/>
            <person name="Perotto S."/>
            <person name="Peter M."/>
            <person name="Pfister S."/>
            <person name="Riley R."/>
            <person name="Sitrit Y."/>
            <person name="Stielow J.B."/>
            <person name="Szollosi G."/>
            <person name="Zifcakova L."/>
            <person name="Stursova M."/>
            <person name="Spatafora J.W."/>
            <person name="Tedersoo L."/>
            <person name="Vaario L.M."/>
            <person name="Yamada A."/>
            <person name="Yan M."/>
            <person name="Wang P."/>
            <person name="Xu J."/>
            <person name="Bruns T."/>
            <person name="Baldrian P."/>
            <person name="Vilgalys R."/>
            <person name="Dunand C."/>
            <person name="Henrissat B."/>
            <person name="Grigoriev I.V."/>
            <person name="Hibbett D."/>
            <person name="Nagy L.G."/>
            <person name="Martin F.M."/>
        </authorList>
    </citation>
    <scope>NUCLEOTIDE SEQUENCE</scope>
    <source>
        <strain evidence="1">UP504</strain>
    </source>
</reference>
<protein>
    <submittedName>
        <fullName evidence="1">Uncharacterized protein</fullName>
    </submittedName>
</protein>
<dbReference type="EMBL" id="MU128985">
    <property type="protein sequence ID" value="KAF9512497.1"/>
    <property type="molecule type" value="Genomic_DNA"/>
</dbReference>
<dbReference type="AlphaFoldDB" id="A0A9P6DST7"/>
<evidence type="ECO:0000313" key="1">
    <source>
        <dbReference type="EMBL" id="KAF9512497.1"/>
    </source>
</evidence>
<accession>A0A9P6DST7</accession>
<comment type="caution">
    <text evidence="1">The sequence shown here is derived from an EMBL/GenBank/DDBJ whole genome shotgun (WGS) entry which is preliminary data.</text>
</comment>
<gene>
    <name evidence="1" type="ORF">BS47DRAFT_1394098</name>
</gene>
<evidence type="ECO:0000313" key="2">
    <source>
        <dbReference type="Proteomes" id="UP000886523"/>
    </source>
</evidence>
<proteinExistence type="predicted"/>
<organism evidence="1 2">
    <name type="scientific">Hydnum rufescens UP504</name>
    <dbReference type="NCBI Taxonomy" id="1448309"/>
    <lineage>
        <taxon>Eukaryota</taxon>
        <taxon>Fungi</taxon>
        <taxon>Dikarya</taxon>
        <taxon>Basidiomycota</taxon>
        <taxon>Agaricomycotina</taxon>
        <taxon>Agaricomycetes</taxon>
        <taxon>Cantharellales</taxon>
        <taxon>Hydnaceae</taxon>
        <taxon>Hydnum</taxon>
    </lineage>
</organism>
<dbReference type="Proteomes" id="UP000886523">
    <property type="component" value="Unassembled WGS sequence"/>
</dbReference>